<feature type="transmembrane region" description="Helical" evidence="7">
    <location>
        <begin position="6"/>
        <end position="26"/>
    </location>
</feature>
<dbReference type="AlphaFoldDB" id="A0A8I2B7A2"/>
<dbReference type="Pfam" id="PF01810">
    <property type="entry name" value="LysE"/>
    <property type="match status" value="1"/>
</dbReference>
<keyword evidence="2" id="KW-1003">Cell membrane</keyword>
<dbReference type="Proteomes" id="UP000664658">
    <property type="component" value="Unassembled WGS sequence"/>
</dbReference>
<keyword evidence="3 7" id="KW-0812">Transmembrane</keyword>
<sequence length="92" mass="9784">MSALGQGISLGLAMIVQIGAQNAFVLKQGIHRQHHLMVALICVLCDIDLLAFGMFGSGVVIEHRPGLLQFVTAGGLLFLAVYASLSLRSARH</sequence>
<dbReference type="PANTHER" id="PTHR30086">
    <property type="entry name" value="ARGININE EXPORTER PROTEIN ARGO"/>
    <property type="match status" value="1"/>
</dbReference>
<dbReference type="GO" id="GO:0005886">
    <property type="term" value="C:plasma membrane"/>
    <property type="evidence" value="ECO:0007669"/>
    <property type="project" value="UniProtKB-SubCell"/>
</dbReference>
<keyword evidence="4" id="KW-0029">Amino-acid transport</keyword>
<gene>
    <name evidence="8" type="ORF">J2R62_17760</name>
</gene>
<keyword evidence="6 7" id="KW-0472">Membrane</keyword>
<keyword evidence="5 7" id="KW-1133">Transmembrane helix</keyword>
<feature type="transmembrane region" description="Helical" evidence="7">
    <location>
        <begin position="38"/>
        <end position="61"/>
    </location>
</feature>
<reference evidence="8" key="1">
    <citation type="submission" date="2021-03" db="EMBL/GenBank/DDBJ databases">
        <title>Plesiomonas shigelloides zfcc0051, isolated from zebrafish feces.</title>
        <authorList>
            <person name="Vanderhoek Z."/>
            <person name="Gaulke C."/>
        </authorList>
    </citation>
    <scope>NUCLEOTIDE SEQUENCE</scope>
    <source>
        <strain evidence="8">Zfcc0051</strain>
    </source>
</reference>
<dbReference type="GO" id="GO:0015171">
    <property type="term" value="F:amino acid transmembrane transporter activity"/>
    <property type="evidence" value="ECO:0007669"/>
    <property type="project" value="TreeGrafter"/>
</dbReference>
<accession>A0A8I2B7A2</accession>
<dbReference type="InterPro" id="IPR001123">
    <property type="entry name" value="LeuE-type"/>
</dbReference>
<dbReference type="EMBL" id="JAFNAA010000163">
    <property type="protein sequence ID" value="MBO1109992.1"/>
    <property type="molecule type" value="Genomic_DNA"/>
</dbReference>
<evidence type="ECO:0000256" key="7">
    <source>
        <dbReference type="SAM" id="Phobius"/>
    </source>
</evidence>
<evidence type="ECO:0000256" key="5">
    <source>
        <dbReference type="ARBA" id="ARBA00022989"/>
    </source>
</evidence>
<name>A0A8I2B7A2_PLESH</name>
<dbReference type="PANTHER" id="PTHR30086:SF20">
    <property type="entry name" value="ARGININE EXPORTER PROTEIN ARGO-RELATED"/>
    <property type="match status" value="1"/>
</dbReference>
<keyword evidence="4" id="KW-0813">Transport</keyword>
<evidence type="ECO:0000256" key="1">
    <source>
        <dbReference type="ARBA" id="ARBA00004651"/>
    </source>
</evidence>
<comment type="subcellular location">
    <subcellularLocation>
        <location evidence="1">Cell membrane</location>
        <topology evidence="1">Multi-pass membrane protein</topology>
    </subcellularLocation>
</comment>
<dbReference type="RefSeq" id="WP_207542887.1">
    <property type="nucleotide sequence ID" value="NZ_JAFNAA010000163.1"/>
</dbReference>
<proteinExistence type="predicted"/>
<evidence type="ECO:0000256" key="6">
    <source>
        <dbReference type="ARBA" id="ARBA00023136"/>
    </source>
</evidence>
<organism evidence="8 9">
    <name type="scientific">Plesiomonas shigelloides</name>
    <name type="common">Aeromonas shigelloides</name>
    <dbReference type="NCBI Taxonomy" id="703"/>
    <lineage>
        <taxon>Bacteria</taxon>
        <taxon>Pseudomonadati</taxon>
        <taxon>Pseudomonadota</taxon>
        <taxon>Gammaproteobacteria</taxon>
        <taxon>Enterobacterales</taxon>
        <taxon>Enterobacteriaceae</taxon>
        <taxon>Plesiomonas</taxon>
    </lineage>
</organism>
<evidence type="ECO:0000313" key="9">
    <source>
        <dbReference type="Proteomes" id="UP000664658"/>
    </source>
</evidence>
<comment type="caution">
    <text evidence="8">The sequence shown here is derived from an EMBL/GenBank/DDBJ whole genome shotgun (WGS) entry which is preliminary data.</text>
</comment>
<feature type="transmembrane region" description="Helical" evidence="7">
    <location>
        <begin position="67"/>
        <end position="87"/>
    </location>
</feature>
<evidence type="ECO:0000256" key="3">
    <source>
        <dbReference type="ARBA" id="ARBA00022692"/>
    </source>
</evidence>
<protein>
    <submittedName>
        <fullName evidence="8">LysE family transporter</fullName>
    </submittedName>
</protein>
<evidence type="ECO:0000313" key="8">
    <source>
        <dbReference type="EMBL" id="MBO1109992.1"/>
    </source>
</evidence>
<evidence type="ECO:0000256" key="2">
    <source>
        <dbReference type="ARBA" id="ARBA00022475"/>
    </source>
</evidence>
<evidence type="ECO:0000256" key="4">
    <source>
        <dbReference type="ARBA" id="ARBA00022970"/>
    </source>
</evidence>